<dbReference type="HOGENOM" id="CLU_805235_0_0_1"/>
<dbReference type="STRING" id="559515.M4B982"/>
<proteinExistence type="predicted"/>
<dbReference type="EnsemblProtists" id="HpaT802841">
    <property type="protein sequence ID" value="HpaP802841"/>
    <property type="gene ID" value="HpaG802841"/>
</dbReference>
<dbReference type="VEuPathDB" id="FungiDB:HpaG802841"/>
<accession>M4B982</accession>
<protein>
    <submittedName>
        <fullName evidence="2">Uncharacterized protein</fullName>
    </submittedName>
</protein>
<dbReference type="Proteomes" id="UP000011713">
    <property type="component" value="Unassembled WGS sequence"/>
</dbReference>
<dbReference type="OMA" id="HQTSENW"/>
<evidence type="ECO:0000256" key="1">
    <source>
        <dbReference type="SAM" id="Coils"/>
    </source>
</evidence>
<dbReference type="PANTHER" id="PTHR23161">
    <property type="entry name" value="PROTEIN CIP2A"/>
    <property type="match status" value="1"/>
</dbReference>
<keyword evidence="3" id="KW-1185">Reference proteome</keyword>
<reference evidence="3" key="1">
    <citation type="journal article" date="2010" name="Science">
        <title>Signatures of adaptation to obligate biotrophy in the Hyaloperonospora arabidopsidis genome.</title>
        <authorList>
            <person name="Baxter L."/>
            <person name="Tripathy S."/>
            <person name="Ishaque N."/>
            <person name="Boot N."/>
            <person name="Cabral A."/>
            <person name="Kemen E."/>
            <person name="Thines M."/>
            <person name="Ah-Fong A."/>
            <person name="Anderson R."/>
            <person name="Badejoko W."/>
            <person name="Bittner-Eddy P."/>
            <person name="Boore J.L."/>
            <person name="Chibucos M.C."/>
            <person name="Coates M."/>
            <person name="Dehal P."/>
            <person name="Delehaunty K."/>
            <person name="Dong S."/>
            <person name="Downton P."/>
            <person name="Dumas B."/>
            <person name="Fabro G."/>
            <person name="Fronick C."/>
            <person name="Fuerstenberg S.I."/>
            <person name="Fulton L."/>
            <person name="Gaulin E."/>
            <person name="Govers F."/>
            <person name="Hughes L."/>
            <person name="Humphray S."/>
            <person name="Jiang R.H."/>
            <person name="Judelson H."/>
            <person name="Kamoun S."/>
            <person name="Kyung K."/>
            <person name="Meijer H."/>
            <person name="Minx P."/>
            <person name="Morris P."/>
            <person name="Nelson J."/>
            <person name="Phuntumart V."/>
            <person name="Qutob D."/>
            <person name="Rehmany A."/>
            <person name="Rougon-Cardoso A."/>
            <person name="Ryden P."/>
            <person name="Torto-Alalibo T."/>
            <person name="Studholme D."/>
            <person name="Wang Y."/>
            <person name="Win J."/>
            <person name="Wood J."/>
            <person name="Clifton S.W."/>
            <person name="Rogers J."/>
            <person name="Van den Ackerveken G."/>
            <person name="Jones J.D."/>
            <person name="McDowell J.M."/>
            <person name="Beynon J."/>
            <person name="Tyler B.M."/>
        </authorList>
    </citation>
    <scope>NUCLEOTIDE SEQUENCE [LARGE SCALE GENOMIC DNA]</scope>
    <source>
        <strain evidence="3">Emoy2</strain>
    </source>
</reference>
<organism evidence="2 3">
    <name type="scientific">Hyaloperonospora arabidopsidis (strain Emoy2)</name>
    <name type="common">Downy mildew agent</name>
    <name type="synonym">Peronospora arabidopsidis</name>
    <dbReference type="NCBI Taxonomy" id="559515"/>
    <lineage>
        <taxon>Eukaryota</taxon>
        <taxon>Sar</taxon>
        <taxon>Stramenopiles</taxon>
        <taxon>Oomycota</taxon>
        <taxon>Peronosporomycetes</taxon>
        <taxon>Peronosporales</taxon>
        <taxon>Peronosporaceae</taxon>
        <taxon>Hyaloperonospora</taxon>
    </lineage>
</organism>
<sequence length="345" mass="39991">MQTEMQKLLCLHDQLKAEQDRVTKDIEAKFAEQMRQKDDAMLKMRDAYEEKLGKVTAQCKSMGQHMNKNLIVLQQRESLLQENRVERGILEEENNELKLRVQALETRMEEITHTHSVAMQEINLRDEKVEELRLEFASISGDCAAQRDELAAAYDETKRLGNELSEHKLSNEITYKELVLLSKAHKALSDEKKDLENEIDIVRDELVNLESLNSSIQTRMREKKELVDQLERKISQLDDDATASKNAFEAERERCHAASRDLDNFRKAHRKLESDMAMLEMQAAEQRLVAESKDERLRKCEEEICHLTKEIEQQVQLQALIHQLSSNVNSNVKVSDGSSFLARDK</sequence>
<dbReference type="EMBL" id="JH598009">
    <property type="status" value="NOT_ANNOTATED_CDS"/>
    <property type="molecule type" value="Genomic_DNA"/>
</dbReference>
<evidence type="ECO:0000313" key="3">
    <source>
        <dbReference type="Proteomes" id="UP000011713"/>
    </source>
</evidence>
<keyword evidence="1" id="KW-0175">Coiled coil</keyword>
<dbReference type="AlphaFoldDB" id="M4B982"/>
<name>M4B982_HYAAE</name>
<feature type="coiled-coil region" evidence="1">
    <location>
        <begin position="178"/>
        <end position="282"/>
    </location>
</feature>
<dbReference type="PANTHER" id="PTHR23161:SF2">
    <property type="entry name" value="PROTEIN CIP2A"/>
    <property type="match status" value="1"/>
</dbReference>
<reference evidence="2" key="2">
    <citation type="submission" date="2015-06" db="UniProtKB">
        <authorList>
            <consortium name="EnsemblProtists"/>
        </authorList>
    </citation>
    <scope>IDENTIFICATION</scope>
    <source>
        <strain evidence="2">Emoy2</strain>
    </source>
</reference>
<dbReference type="InterPro" id="IPR042510">
    <property type="entry name" value="CIP2A"/>
</dbReference>
<dbReference type="FunCoup" id="M4B982">
    <property type="interactions" value="29"/>
</dbReference>
<feature type="coiled-coil region" evidence="1">
    <location>
        <begin position="80"/>
        <end position="114"/>
    </location>
</feature>
<dbReference type="InParanoid" id="M4B982"/>
<dbReference type="eggNOG" id="ENOG502R5ZC">
    <property type="taxonomic scope" value="Eukaryota"/>
</dbReference>
<evidence type="ECO:0000313" key="2">
    <source>
        <dbReference type="EnsemblProtists" id="HpaP802841"/>
    </source>
</evidence>